<accession>W4HFD8</accession>
<dbReference type="EMBL" id="AQQW01000016">
    <property type="protein sequence ID" value="ETW11118.1"/>
    <property type="molecule type" value="Genomic_DNA"/>
</dbReference>
<dbReference type="RefSeq" id="WP_043846837.1">
    <property type="nucleotide sequence ID" value="NZ_AQQW01000016.1"/>
</dbReference>
<protein>
    <submittedName>
        <fullName evidence="1">Nucleoside triphosphate hydrolase domain-containing protein</fullName>
    </submittedName>
</protein>
<comment type="caution">
    <text evidence="1">The sequence shown here is derived from an EMBL/GenBank/DDBJ whole genome shotgun (WGS) entry which is preliminary data.</text>
</comment>
<dbReference type="Proteomes" id="UP000019063">
    <property type="component" value="Unassembled WGS sequence"/>
</dbReference>
<dbReference type="InterPro" id="IPR027417">
    <property type="entry name" value="P-loop_NTPase"/>
</dbReference>
<keyword evidence="2" id="KW-1185">Reference proteome</keyword>
<evidence type="ECO:0000313" key="2">
    <source>
        <dbReference type="Proteomes" id="UP000019063"/>
    </source>
</evidence>
<gene>
    <name evidence="1" type="ORF">ATO8_18904</name>
</gene>
<organism evidence="1 2">
    <name type="scientific">Roseivivax marinus</name>
    <dbReference type="NCBI Taxonomy" id="1379903"/>
    <lineage>
        <taxon>Bacteria</taxon>
        <taxon>Pseudomonadati</taxon>
        <taxon>Pseudomonadota</taxon>
        <taxon>Alphaproteobacteria</taxon>
        <taxon>Rhodobacterales</taxon>
        <taxon>Roseobacteraceae</taxon>
        <taxon>Roseivivax</taxon>
    </lineage>
</organism>
<evidence type="ECO:0000313" key="1">
    <source>
        <dbReference type="EMBL" id="ETW11118.1"/>
    </source>
</evidence>
<proteinExistence type="predicted"/>
<keyword evidence="1" id="KW-0378">Hydrolase</keyword>
<dbReference type="SUPFAM" id="SSF52540">
    <property type="entry name" value="P-loop containing nucleoside triphosphate hydrolases"/>
    <property type="match status" value="1"/>
</dbReference>
<dbReference type="PATRIC" id="fig|1317118.6.peg.3874"/>
<dbReference type="PANTHER" id="PTHR10285">
    <property type="entry name" value="URIDINE KINASE"/>
    <property type="match status" value="1"/>
</dbReference>
<sequence>MTDADRLASRIAALSAVRPRLLVAIAGPPASGKTTLAAEVAARISALGRPARHVPMDGFHLDNPVIEARGLLARKGAPETFDAAGFVHAMRRLGTEEEVVLPSFDRARDIAIAGSIAVGPETEVAVVEGNYLTFDEAPWNTLAPLWQFAVFLDVPEPVLAERLIARWRDHGLDDAQARRRAEENDLPNARRILARRLPGVSTLDELR</sequence>
<dbReference type="GO" id="GO:0016787">
    <property type="term" value="F:hydrolase activity"/>
    <property type="evidence" value="ECO:0007669"/>
    <property type="project" value="UniProtKB-KW"/>
</dbReference>
<dbReference type="AlphaFoldDB" id="W4HFD8"/>
<reference evidence="1 2" key="1">
    <citation type="journal article" date="2014" name="Antonie Van Leeuwenhoek">
        <title>Roseivivax atlanticus sp. nov., isolated from surface seawater of the Atlantic Ocean.</title>
        <authorList>
            <person name="Li G."/>
            <person name="Lai Q."/>
            <person name="Liu X."/>
            <person name="Sun F."/>
            <person name="Shao Z."/>
        </authorList>
    </citation>
    <scope>NUCLEOTIDE SEQUENCE [LARGE SCALE GENOMIC DNA]</scope>
    <source>
        <strain evidence="1 2">22II-s10s</strain>
    </source>
</reference>
<dbReference type="eggNOG" id="COG0572">
    <property type="taxonomic scope" value="Bacteria"/>
</dbReference>
<name>W4HFD8_9RHOB</name>
<dbReference type="STRING" id="1379903.ATO8_18904"/>
<dbReference type="Gene3D" id="3.40.50.300">
    <property type="entry name" value="P-loop containing nucleotide triphosphate hydrolases"/>
    <property type="match status" value="1"/>
</dbReference>